<protein>
    <submittedName>
        <fullName evidence="1">Uncharacterized protein</fullName>
    </submittedName>
</protein>
<organism evidence="1 2">
    <name type="scientific">Burkholderia aenigmatica</name>
    <dbReference type="NCBI Taxonomy" id="2015348"/>
    <lineage>
        <taxon>Bacteria</taxon>
        <taxon>Pseudomonadati</taxon>
        <taxon>Pseudomonadota</taxon>
        <taxon>Betaproteobacteria</taxon>
        <taxon>Burkholderiales</taxon>
        <taxon>Burkholderiaceae</taxon>
        <taxon>Burkholderia</taxon>
        <taxon>Burkholderia cepacia complex</taxon>
    </lineage>
</organism>
<evidence type="ECO:0000313" key="1">
    <source>
        <dbReference type="EMBL" id="VWC17034.1"/>
    </source>
</evidence>
<proteinExistence type="predicted"/>
<dbReference type="AlphaFoldDB" id="A0A6P2QG27"/>
<dbReference type="Proteomes" id="UP000494261">
    <property type="component" value="Unassembled WGS sequence"/>
</dbReference>
<dbReference type="GeneID" id="45684199"/>
<dbReference type="RefSeq" id="WP_140994548.1">
    <property type="nucleotide sequence ID" value="NZ_CABVQC010000045.1"/>
</dbReference>
<accession>A0A6P2QG27</accession>
<name>A0A6P2QG27_9BURK</name>
<sequence length="130" mass="14378">MNNWQMAIATGFCVLLVACSRRDGVFSLSPVFAEQSSLSASEVANCVVHRWKSSTRQLHRAEGAGAILLRAESFFRGVPIGLRVLTDGRHSRVEYFRRRRTDPLYGSMVRGCLRPDVIRGTAGTPAVPRS</sequence>
<dbReference type="EMBL" id="CABVQC010000045">
    <property type="protein sequence ID" value="VWC17034.1"/>
    <property type="molecule type" value="Genomic_DNA"/>
</dbReference>
<evidence type="ECO:0000313" key="2">
    <source>
        <dbReference type="Proteomes" id="UP000494261"/>
    </source>
</evidence>
<gene>
    <name evidence="1" type="ORF">BLA13014_05513</name>
</gene>
<reference evidence="1 2" key="1">
    <citation type="submission" date="2019-09" db="EMBL/GenBank/DDBJ databases">
        <authorList>
            <person name="Depoorter E."/>
        </authorList>
    </citation>
    <scope>NUCLEOTIDE SEQUENCE [LARGE SCALE GENOMIC DNA]</scope>
    <source>
        <strain evidence="1">LMG 13014</strain>
    </source>
</reference>